<evidence type="ECO:0000313" key="1">
    <source>
        <dbReference type="EMBL" id="CAJ1977887.1"/>
    </source>
</evidence>
<evidence type="ECO:0000313" key="2">
    <source>
        <dbReference type="Proteomes" id="UP001189624"/>
    </source>
</evidence>
<name>A0AA86W3U3_9FABA</name>
<accession>A0AA86W3U3</accession>
<dbReference type="Gramene" id="rna-AYBTSS11_LOCUS30058">
    <property type="protein sequence ID" value="CAJ1977887.1"/>
    <property type="gene ID" value="gene-AYBTSS11_LOCUS30058"/>
</dbReference>
<proteinExistence type="predicted"/>
<keyword evidence="2" id="KW-1185">Reference proteome</keyword>
<dbReference type="AlphaFoldDB" id="A0AA86W3U3"/>
<reference evidence="1" key="1">
    <citation type="submission" date="2023-10" db="EMBL/GenBank/DDBJ databases">
        <authorList>
            <person name="Domelevo Entfellner J.-B."/>
        </authorList>
    </citation>
    <scope>NUCLEOTIDE SEQUENCE</scope>
</reference>
<protein>
    <submittedName>
        <fullName evidence="1">Uncharacterized protein</fullName>
    </submittedName>
</protein>
<sequence>MSSQTHYSLRSQVFALVIRWVATGKGSLPPSNLSSTSSNLAIGTEEGIMMLMMMVQSNGPESGQVMRTEVAGGWLILSLTAEPQLSLLNTRNEFLSQKFTAKLKSSSRKPNSCIVDLNNLIVPLL</sequence>
<dbReference type="EMBL" id="OY731407">
    <property type="protein sequence ID" value="CAJ1977887.1"/>
    <property type="molecule type" value="Genomic_DNA"/>
</dbReference>
<dbReference type="Proteomes" id="UP001189624">
    <property type="component" value="Chromosome 10"/>
</dbReference>
<gene>
    <name evidence="1" type="ORF">AYBTSS11_LOCUS30058</name>
</gene>
<organism evidence="1 2">
    <name type="scientific">Sphenostylis stenocarpa</name>
    <dbReference type="NCBI Taxonomy" id="92480"/>
    <lineage>
        <taxon>Eukaryota</taxon>
        <taxon>Viridiplantae</taxon>
        <taxon>Streptophyta</taxon>
        <taxon>Embryophyta</taxon>
        <taxon>Tracheophyta</taxon>
        <taxon>Spermatophyta</taxon>
        <taxon>Magnoliopsida</taxon>
        <taxon>eudicotyledons</taxon>
        <taxon>Gunneridae</taxon>
        <taxon>Pentapetalae</taxon>
        <taxon>rosids</taxon>
        <taxon>fabids</taxon>
        <taxon>Fabales</taxon>
        <taxon>Fabaceae</taxon>
        <taxon>Papilionoideae</taxon>
        <taxon>50 kb inversion clade</taxon>
        <taxon>NPAAA clade</taxon>
        <taxon>indigoferoid/millettioid clade</taxon>
        <taxon>Phaseoleae</taxon>
        <taxon>Sphenostylis</taxon>
    </lineage>
</organism>